<dbReference type="InterPro" id="IPR001977">
    <property type="entry name" value="Depp_CoAkinase"/>
</dbReference>
<keyword evidence="8" id="KW-1185">Reference proteome</keyword>
<accession>A0A1G6P5E6</accession>
<comment type="similarity">
    <text evidence="1 5">Belongs to the CoaE family.</text>
</comment>
<dbReference type="Proteomes" id="UP000198781">
    <property type="component" value="Unassembled WGS sequence"/>
</dbReference>
<dbReference type="PANTHER" id="PTHR10695:SF46">
    <property type="entry name" value="BIFUNCTIONAL COENZYME A SYNTHASE-RELATED"/>
    <property type="match status" value="1"/>
</dbReference>
<dbReference type="HAMAP" id="MF_00376">
    <property type="entry name" value="Dephospho_CoA_kinase"/>
    <property type="match status" value="1"/>
</dbReference>
<name>A0A1G6P5E6_9BURK</name>
<dbReference type="GO" id="GO:0004140">
    <property type="term" value="F:dephospho-CoA kinase activity"/>
    <property type="evidence" value="ECO:0007669"/>
    <property type="project" value="UniProtKB-UniRule"/>
</dbReference>
<comment type="pathway">
    <text evidence="5">Cofactor biosynthesis; coenzyme A biosynthesis; CoA from (R)-pantothenate: step 5/5.</text>
</comment>
<dbReference type="PANTHER" id="PTHR10695">
    <property type="entry name" value="DEPHOSPHO-COA KINASE-RELATED"/>
    <property type="match status" value="1"/>
</dbReference>
<dbReference type="GO" id="GO:0015937">
    <property type="term" value="P:coenzyme A biosynthetic process"/>
    <property type="evidence" value="ECO:0007669"/>
    <property type="project" value="UniProtKB-UniRule"/>
</dbReference>
<dbReference type="GO" id="GO:0005524">
    <property type="term" value="F:ATP binding"/>
    <property type="evidence" value="ECO:0007669"/>
    <property type="project" value="UniProtKB-UniRule"/>
</dbReference>
<dbReference type="Gene3D" id="3.40.50.300">
    <property type="entry name" value="P-loop containing nucleotide triphosphate hydrolases"/>
    <property type="match status" value="1"/>
</dbReference>
<protein>
    <recommendedName>
        <fullName evidence="5 6">Dephospho-CoA kinase</fullName>
        <ecNumber evidence="5 6">2.7.1.24</ecNumber>
    </recommendedName>
    <alternativeName>
        <fullName evidence="5">Dephosphocoenzyme A kinase</fullName>
    </alternativeName>
</protein>
<dbReference type="NCBIfam" id="TIGR00152">
    <property type="entry name" value="dephospho-CoA kinase"/>
    <property type="match status" value="1"/>
</dbReference>
<sequence length="206" mass="22206">MESERLTALRVGLTGGIGSGKSTVAQMLVAQGAALIDADHLSRQVTAPLGAAIGPIREVFGDLLIDEHGAMHRERMRELVFNDPIARQRLESIVHPLVSQATQTAVAHATQNGTTVIVFDIPLLVESGRWTKQLDQILVVDCSTETQIQRVQQRNGLPRATVEGILASQASRTARRAAADIVLHNDGVTLEGLQTAVLQIARRFGL</sequence>
<keyword evidence="2 5" id="KW-0547">Nucleotide-binding</keyword>
<comment type="function">
    <text evidence="5">Catalyzes the phosphorylation of the 3'-hydroxyl group of dephosphocoenzyme A to form coenzyme A.</text>
</comment>
<dbReference type="RefSeq" id="WP_092741315.1">
    <property type="nucleotide sequence ID" value="NZ_FMZC01000003.1"/>
</dbReference>
<dbReference type="AlphaFoldDB" id="A0A1G6P5E6"/>
<keyword evidence="5 7" id="KW-0418">Kinase</keyword>
<evidence type="ECO:0000256" key="1">
    <source>
        <dbReference type="ARBA" id="ARBA00009018"/>
    </source>
</evidence>
<evidence type="ECO:0000256" key="4">
    <source>
        <dbReference type="ARBA" id="ARBA00022993"/>
    </source>
</evidence>
<dbReference type="SUPFAM" id="SSF52540">
    <property type="entry name" value="P-loop containing nucleoside triphosphate hydrolases"/>
    <property type="match status" value="1"/>
</dbReference>
<evidence type="ECO:0000256" key="5">
    <source>
        <dbReference type="HAMAP-Rule" id="MF_00376"/>
    </source>
</evidence>
<dbReference type="EMBL" id="FMZC01000003">
    <property type="protein sequence ID" value="SDC74635.1"/>
    <property type="molecule type" value="Genomic_DNA"/>
</dbReference>
<evidence type="ECO:0000256" key="6">
    <source>
        <dbReference type="NCBIfam" id="TIGR00152"/>
    </source>
</evidence>
<evidence type="ECO:0000256" key="2">
    <source>
        <dbReference type="ARBA" id="ARBA00022741"/>
    </source>
</evidence>
<feature type="binding site" evidence="5">
    <location>
        <begin position="18"/>
        <end position="23"/>
    </location>
    <ligand>
        <name>ATP</name>
        <dbReference type="ChEBI" id="CHEBI:30616"/>
    </ligand>
</feature>
<dbReference type="OrthoDB" id="9812943at2"/>
<gene>
    <name evidence="5" type="primary">coaE</name>
    <name evidence="7" type="ORF">SAMN05192589_103133</name>
</gene>
<evidence type="ECO:0000313" key="8">
    <source>
        <dbReference type="Proteomes" id="UP000198781"/>
    </source>
</evidence>
<dbReference type="EC" id="2.7.1.24" evidence="5 6"/>
<dbReference type="Pfam" id="PF01121">
    <property type="entry name" value="CoaE"/>
    <property type="match status" value="1"/>
</dbReference>
<dbReference type="STRING" id="187868.SAMN05192589_103133"/>
<organism evidence="7 8">
    <name type="scientific">Paracidovorax valerianellae</name>
    <dbReference type="NCBI Taxonomy" id="187868"/>
    <lineage>
        <taxon>Bacteria</taxon>
        <taxon>Pseudomonadati</taxon>
        <taxon>Pseudomonadota</taxon>
        <taxon>Betaproteobacteria</taxon>
        <taxon>Burkholderiales</taxon>
        <taxon>Comamonadaceae</taxon>
        <taxon>Paracidovorax</taxon>
    </lineage>
</organism>
<dbReference type="InterPro" id="IPR027417">
    <property type="entry name" value="P-loop_NTPase"/>
</dbReference>
<comment type="catalytic activity">
    <reaction evidence="5">
        <text>3'-dephospho-CoA + ATP = ADP + CoA + H(+)</text>
        <dbReference type="Rhea" id="RHEA:18245"/>
        <dbReference type="ChEBI" id="CHEBI:15378"/>
        <dbReference type="ChEBI" id="CHEBI:30616"/>
        <dbReference type="ChEBI" id="CHEBI:57287"/>
        <dbReference type="ChEBI" id="CHEBI:57328"/>
        <dbReference type="ChEBI" id="CHEBI:456216"/>
        <dbReference type="EC" id="2.7.1.24"/>
    </reaction>
</comment>
<keyword evidence="5" id="KW-0963">Cytoplasm</keyword>
<dbReference type="PROSITE" id="PS51219">
    <property type="entry name" value="DPCK"/>
    <property type="match status" value="1"/>
</dbReference>
<evidence type="ECO:0000256" key="3">
    <source>
        <dbReference type="ARBA" id="ARBA00022840"/>
    </source>
</evidence>
<dbReference type="GO" id="GO:0005737">
    <property type="term" value="C:cytoplasm"/>
    <property type="evidence" value="ECO:0007669"/>
    <property type="project" value="UniProtKB-SubCell"/>
</dbReference>
<proteinExistence type="inferred from homology"/>
<dbReference type="UniPathway" id="UPA00241">
    <property type="reaction ID" value="UER00356"/>
</dbReference>
<evidence type="ECO:0000313" key="7">
    <source>
        <dbReference type="EMBL" id="SDC74635.1"/>
    </source>
</evidence>
<reference evidence="7 8" key="1">
    <citation type="submission" date="2016-10" db="EMBL/GenBank/DDBJ databases">
        <authorList>
            <person name="de Groot N.N."/>
        </authorList>
    </citation>
    <scope>NUCLEOTIDE SEQUENCE [LARGE SCALE GENOMIC DNA]</scope>
    <source>
        <strain evidence="7 8">DSM 16619</strain>
    </source>
</reference>
<dbReference type="CDD" id="cd02022">
    <property type="entry name" value="DPCK"/>
    <property type="match status" value="1"/>
</dbReference>
<keyword evidence="3 5" id="KW-0067">ATP-binding</keyword>
<keyword evidence="5" id="KW-0808">Transferase</keyword>
<keyword evidence="4 5" id="KW-0173">Coenzyme A biosynthesis</keyword>
<comment type="subcellular location">
    <subcellularLocation>
        <location evidence="5">Cytoplasm</location>
    </subcellularLocation>
</comment>